<evidence type="ECO:0000313" key="3">
    <source>
        <dbReference type="Proteomes" id="UP000464317"/>
    </source>
</evidence>
<evidence type="ECO:0000259" key="1">
    <source>
        <dbReference type="Pfam" id="PF04556"/>
    </source>
</evidence>
<dbReference type="InterPro" id="IPR007637">
    <property type="entry name" value="Restrct_endonuc_II_DpnII-like"/>
</dbReference>
<name>A0A809SKB0_9BACT</name>
<evidence type="ECO:0000313" key="2">
    <source>
        <dbReference type="EMBL" id="BBU48016.1"/>
    </source>
</evidence>
<dbReference type="GO" id="GO:0009036">
    <property type="term" value="F:type II site-specific deoxyribonuclease activity"/>
    <property type="evidence" value="ECO:0007669"/>
    <property type="project" value="InterPro"/>
</dbReference>
<dbReference type="Proteomes" id="UP000464317">
    <property type="component" value="Chromosome"/>
</dbReference>
<reference evidence="2 3" key="1">
    <citation type="submission" date="2020-01" db="EMBL/GenBank/DDBJ databases">
        <title>Complete genome sequence of Mycoplasma felis strain Myco-2.</title>
        <authorList>
            <person name="Kinoshita Y."/>
            <person name="Niwa H."/>
            <person name="Uchida-Fujii E."/>
            <person name="Nukada T."/>
        </authorList>
    </citation>
    <scope>NUCLEOTIDE SEQUENCE [LARGE SCALE GENOMIC DNA]</scope>
    <source>
        <strain evidence="2 3">Myco-2</strain>
    </source>
</reference>
<gene>
    <name evidence="2" type="ORF">JPM2_7090</name>
</gene>
<dbReference type="EMBL" id="AP022325">
    <property type="protein sequence ID" value="BBU48016.1"/>
    <property type="molecule type" value="Genomic_DNA"/>
</dbReference>
<accession>A0A809SKB0</accession>
<proteinExistence type="predicted"/>
<dbReference type="AlphaFoldDB" id="A0A809SKB0"/>
<dbReference type="GO" id="GO:0009307">
    <property type="term" value="P:DNA restriction-modification system"/>
    <property type="evidence" value="ECO:0007669"/>
    <property type="project" value="InterPro"/>
</dbReference>
<feature type="domain" description="Restriction endonuclease type II DpnII-like" evidence="1">
    <location>
        <begin position="2"/>
        <end position="170"/>
    </location>
</feature>
<organism evidence="2 3">
    <name type="scientific">Mycoplasmopsis felis</name>
    <dbReference type="NCBI Taxonomy" id="33923"/>
    <lineage>
        <taxon>Bacteria</taxon>
        <taxon>Bacillati</taxon>
        <taxon>Mycoplasmatota</taxon>
        <taxon>Mycoplasmoidales</taxon>
        <taxon>Metamycoplasmataceae</taxon>
        <taxon>Mycoplasmopsis</taxon>
    </lineage>
</organism>
<protein>
    <recommendedName>
        <fullName evidence="1">Restriction endonuclease type II DpnII-like domain-containing protein</fullName>
    </recommendedName>
</protein>
<dbReference type="KEGG" id="mfel:JPM2_7090"/>
<dbReference type="Pfam" id="PF04556">
    <property type="entry name" value="DpnII"/>
    <property type="match status" value="1"/>
</dbReference>
<sequence>MLDLISNKIINNLVDYVLGVEVGLDSNSRKNRTGKSVETIIENHILESGYIENHTYFKQTTLRKVFTSVNLNNSFNKDILEKQFDFILLDKFNNIYCIECNFYQKNGSKLNEVARSYKHLYLESKSIDGFNFIWITDGIGWKGSKKILEDVFGTIPHLYNIKDLENGILKNLSPKVNKINNKSFSSIY</sequence>
<dbReference type="REBASE" id="369027">
    <property type="entry name" value="MfeM2ORF7070P"/>
</dbReference>
<dbReference type="GO" id="GO:0003677">
    <property type="term" value="F:DNA binding"/>
    <property type="evidence" value="ECO:0007669"/>
    <property type="project" value="InterPro"/>
</dbReference>
<keyword evidence="3" id="KW-1185">Reference proteome</keyword>